<feature type="repeat" description="TPR" evidence="2">
    <location>
        <begin position="43"/>
        <end position="76"/>
    </location>
</feature>
<name>A0ABP3PFL6_9PROT</name>
<dbReference type="InterPro" id="IPR026634">
    <property type="entry name" value="TPST-like"/>
</dbReference>
<evidence type="ECO:0000313" key="3">
    <source>
        <dbReference type="EMBL" id="GAA0566480.1"/>
    </source>
</evidence>
<evidence type="ECO:0000256" key="1">
    <source>
        <dbReference type="ARBA" id="ARBA00022679"/>
    </source>
</evidence>
<dbReference type="PANTHER" id="PTHR12788:SF10">
    <property type="entry name" value="PROTEIN-TYROSINE SULFOTRANSFERASE"/>
    <property type="match status" value="1"/>
</dbReference>
<feature type="repeat" description="TPR" evidence="2">
    <location>
        <begin position="111"/>
        <end position="144"/>
    </location>
</feature>
<dbReference type="Proteomes" id="UP001499951">
    <property type="component" value="Unassembled WGS sequence"/>
</dbReference>
<dbReference type="InterPro" id="IPR027417">
    <property type="entry name" value="P-loop_NTPase"/>
</dbReference>
<dbReference type="InterPro" id="IPR019734">
    <property type="entry name" value="TPR_rpt"/>
</dbReference>
<dbReference type="PROSITE" id="PS50005">
    <property type="entry name" value="TPR"/>
    <property type="match status" value="3"/>
</dbReference>
<dbReference type="PANTHER" id="PTHR12788">
    <property type="entry name" value="PROTEIN-TYROSINE SULFOTRANSFERASE 2"/>
    <property type="match status" value="1"/>
</dbReference>
<dbReference type="Gene3D" id="3.40.50.300">
    <property type="entry name" value="P-loop containing nucleotide triphosphate hydrolases"/>
    <property type="match status" value="1"/>
</dbReference>
<organism evidence="3 4">
    <name type="scientific">Rhizomicrobium electricum</name>
    <dbReference type="NCBI Taxonomy" id="480070"/>
    <lineage>
        <taxon>Bacteria</taxon>
        <taxon>Pseudomonadati</taxon>
        <taxon>Pseudomonadota</taxon>
        <taxon>Alphaproteobacteria</taxon>
        <taxon>Micropepsales</taxon>
        <taxon>Micropepsaceae</taxon>
        <taxon>Rhizomicrobium</taxon>
    </lineage>
</organism>
<gene>
    <name evidence="3" type="ORF">GCM10008942_13660</name>
</gene>
<dbReference type="RefSeq" id="WP_166933200.1">
    <property type="nucleotide sequence ID" value="NZ_BAAADD010000003.1"/>
</dbReference>
<keyword evidence="2" id="KW-0802">TPR repeat</keyword>
<dbReference type="Pfam" id="PF14559">
    <property type="entry name" value="TPR_19"/>
    <property type="match status" value="1"/>
</dbReference>
<evidence type="ECO:0000256" key="2">
    <source>
        <dbReference type="PROSITE-ProRule" id="PRU00339"/>
    </source>
</evidence>
<dbReference type="EMBL" id="BAAADD010000003">
    <property type="protein sequence ID" value="GAA0566480.1"/>
    <property type="molecule type" value="Genomic_DNA"/>
</dbReference>
<dbReference type="SUPFAM" id="SSF48452">
    <property type="entry name" value="TPR-like"/>
    <property type="match status" value="1"/>
</dbReference>
<feature type="repeat" description="TPR" evidence="2">
    <location>
        <begin position="77"/>
        <end position="110"/>
    </location>
</feature>
<dbReference type="InterPro" id="IPR011990">
    <property type="entry name" value="TPR-like_helical_dom_sf"/>
</dbReference>
<sequence>MCSQSHTSSDAAYQAAVALHMQGRTAEAEAAYLGVLNTHPDHGNALHGLSVLYVQTGRTEAAVGCLRRAVAATPNDPVLWCGLGEVLGALQGHDEAAQCFARATQLAPDFALAHFNRGTALFYLGCAAEAADAFSRAVALEPQDPAFRRALLGIEKVQPGNVHLKALEAMAQDGLSPSERIALHFALAKAYDDLGDYARAFAELARGNAEKRRFSRYSIATDLARFEAIAATFSADFLSSHAGLGTSSDVPVFVIGMPRSGTSLVEQILASHPDVFGAGERDILPSFINAGRVGREFPAGVGALEDSAWTRLGEDYVRTLRALAPDVARITDKLPLNFHLVGLIRIAMPNARIVHVRRDPLDTCFSCFSTLFDDDLDFSCDLADLARYYHGYHRLMDHWRAVLPAGVMLEVQYERLVADIDAEARRLIDFCGLDWNERCLKFYETRRPVQTASALQVRQPLYTSSVGRAARYAPWLEPLRRRLEAQEGT</sequence>
<dbReference type="Gene3D" id="1.25.40.10">
    <property type="entry name" value="Tetratricopeptide repeat domain"/>
    <property type="match status" value="2"/>
</dbReference>
<dbReference type="SMART" id="SM00028">
    <property type="entry name" value="TPR"/>
    <property type="match status" value="4"/>
</dbReference>
<evidence type="ECO:0000313" key="4">
    <source>
        <dbReference type="Proteomes" id="UP001499951"/>
    </source>
</evidence>
<dbReference type="Pfam" id="PF13432">
    <property type="entry name" value="TPR_16"/>
    <property type="match status" value="1"/>
</dbReference>
<reference evidence="4" key="1">
    <citation type="journal article" date="2019" name="Int. J. Syst. Evol. Microbiol.">
        <title>The Global Catalogue of Microorganisms (GCM) 10K type strain sequencing project: providing services to taxonomists for standard genome sequencing and annotation.</title>
        <authorList>
            <consortium name="The Broad Institute Genomics Platform"/>
            <consortium name="The Broad Institute Genome Sequencing Center for Infectious Disease"/>
            <person name="Wu L."/>
            <person name="Ma J."/>
        </authorList>
    </citation>
    <scope>NUCLEOTIDE SEQUENCE [LARGE SCALE GENOMIC DNA]</scope>
    <source>
        <strain evidence="4">JCM 15089</strain>
    </source>
</reference>
<protein>
    <submittedName>
        <fullName evidence="3">Tetratricopeptide repeat-containing sulfotransferase family protein</fullName>
    </submittedName>
</protein>
<dbReference type="Pfam" id="PF13469">
    <property type="entry name" value="Sulfotransfer_3"/>
    <property type="match status" value="1"/>
</dbReference>
<keyword evidence="1" id="KW-0808">Transferase</keyword>
<keyword evidence="4" id="KW-1185">Reference proteome</keyword>
<accession>A0ABP3PFL6</accession>
<dbReference type="SUPFAM" id="SSF52540">
    <property type="entry name" value="P-loop containing nucleoside triphosphate hydrolases"/>
    <property type="match status" value="1"/>
</dbReference>
<comment type="caution">
    <text evidence="3">The sequence shown here is derived from an EMBL/GenBank/DDBJ whole genome shotgun (WGS) entry which is preliminary data.</text>
</comment>
<proteinExistence type="predicted"/>